<feature type="transmembrane region" description="Helical" evidence="1">
    <location>
        <begin position="399"/>
        <end position="417"/>
    </location>
</feature>
<dbReference type="RefSeq" id="WP_193151634.1">
    <property type="nucleotide sequence ID" value="NZ_CP041235.1"/>
</dbReference>
<dbReference type="AlphaFoldDB" id="A0A7M1B0Q6"/>
<feature type="transmembrane region" description="Helical" evidence="1">
    <location>
        <begin position="308"/>
        <end position="327"/>
    </location>
</feature>
<feature type="transmembrane region" description="Helical" evidence="1">
    <location>
        <begin position="339"/>
        <end position="358"/>
    </location>
</feature>
<feature type="transmembrane region" description="Helical" evidence="1">
    <location>
        <begin position="66"/>
        <end position="82"/>
    </location>
</feature>
<dbReference type="PANTHER" id="PTHR39084">
    <property type="entry name" value="MEMBRANE PROTEIN-RELATED"/>
    <property type="match status" value="1"/>
</dbReference>
<dbReference type="Pfam" id="PF13194">
    <property type="entry name" value="DUF4010"/>
    <property type="match status" value="1"/>
</dbReference>
<evidence type="ECO:0000256" key="1">
    <source>
        <dbReference type="SAM" id="Phobius"/>
    </source>
</evidence>
<feature type="transmembrane region" description="Helical" evidence="1">
    <location>
        <begin position="269"/>
        <end position="288"/>
    </location>
</feature>
<feature type="transmembrane region" description="Helical" evidence="1">
    <location>
        <begin position="6"/>
        <end position="24"/>
    </location>
</feature>
<dbReference type="KEGG" id="ssei:FJR45_05040"/>
<feature type="transmembrane region" description="Helical" evidence="1">
    <location>
        <begin position="370"/>
        <end position="393"/>
    </location>
</feature>
<evidence type="ECO:0000313" key="3">
    <source>
        <dbReference type="EMBL" id="QOP43347.1"/>
    </source>
</evidence>
<name>A0A7M1B0Q6_9BACT</name>
<feature type="transmembrane region" description="Helical" evidence="1">
    <location>
        <begin position="94"/>
        <end position="110"/>
    </location>
</feature>
<reference evidence="3 4" key="1">
    <citation type="submission" date="2019-06" db="EMBL/GenBank/DDBJ databases">
        <title>Sulfurimonas gotlandica sp. nov., a chemoautotrophic and psychrotolerant epsilonproteobacterium isolated from a pelagic redoxcline, and an emended description of the genus Sulfurimonas.</title>
        <authorList>
            <person name="Wang S."/>
            <person name="Jiang L."/>
            <person name="Shao Z."/>
        </authorList>
    </citation>
    <scope>NUCLEOTIDE SEQUENCE [LARGE SCALE GENOMIC DNA]</scope>
    <source>
        <strain evidence="3 4">S2-6</strain>
    </source>
</reference>
<dbReference type="PANTHER" id="PTHR39084:SF1">
    <property type="entry name" value="DUF4010 DOMAIN-CONTAINING PROTEIN"/>
    <property type="match status" value="1"/>
</dbReference>
<sequence length="421" mass="47199">MSLNIDLVHFLVVTVFSFLVGLEVKSYRKQHITSKTENLFFGDVRTYSFVGILGFVLFAVDSSLHILYAGGFLSITLLYALLYQKNLQENQRSILLYIVMLLVYSFGALIQTQALWMTALLYVSIVFILNVNKEVEKFTQEINISEFETLSKMILLSVVILPLLPDTKIIPYIPLSPFKIWLAVVVISGISYGGYILQKYFFPSKGYYLTGIFGGSYSSTATTVVLARKAKQLQGYAVIDAAIISATSVMYLRLIVIALIFNIEIGKSLLFPFILLALTGFLISLFYLKSGQKTQENVEIVDHNPLELKTAFLFAFLFVAMIVITHFVTKHYGTSGLEILSFLVGFTDIDPFILSILTGKFSIEDTQTTAAIMIAAGSNNLLKAIYALWFGTIKNTYKSALWISLLGVITIVWGLYFEHIF</sequence>
<organism evidence="3 4">
    <name type="scientific">Sulfurimonas sediminis</name>
    <dbReference type="NCBI Taxonomy" id="2590020"/>
    <lineage>
        <taxon>Bacteria</taxon>
        <taxon>Pseudomonadati</taxon>
        <taxon>Campylobacterota</taxon>
        <taxon>Epsilonproteobacteria</taxon>
        <taxon>Campylobacterales</taxon>
        <taxon>Sulfurimonadaceae</taxon>
        <taxon>Sulfurimonas</taxon>
    </lineage>
</organism>
<keyword evidence="1" id="KW-0812">Transmembrane</keyword>
<accession>A0A7M1B0Q6</accession>
<protein>
    <submittedName>
        <fullName evidence="3">DUF4010 domain-containing protein</fullName>
    </submittedName>
</protein>
<feature type="transmembrane region" description="Helical" evidence="1">
    <location>
        <begin position="153"/>
        <end position="174"/>
    </location>
</feature>
<feature type="transmembrane region" description="Helical" evidence="1">
    <location>
        <begin position="44"/>
        <end position="60"/>
    </location>
</feature>
<feature type="domain" description="DUF4010" evidence="2">
    <location>
        <begin position="185"/>
        <end position="391"/>
    </location>
</feature>
<feature type="transmembrane region" description="Helical" evidence="1">
    <location>
        <begin position="180"/>
        <end position="197"/>
    </location>
</feature>
<keyword evidence="4" id="KW-1185">Reference proteome</keyword>
<keyword evidence="1" id="KW-0472">Membrane</keyword>
<evidence type="ECO:0000313" key="4">
    <source>
        <dbReference type="Proteomes" id="UP000593719"/>
    </source>
</evidence>
<feature type="transmembrane region" description="Helical" evidence="1">
    <location>
        <begin position="116"/>
        <end position="132"/>
    </location>
</feature>
<dbReference type="InterPro" id="IPR025105">
    <property type="entry name" value="DUF4010"/>
</dbReference>
<dbReference type="Proteomes" id="UP000593719">
    <property type="component" value="Chromosome"/>
</dbReference>
<feature type="transmembrane region" description="Helical" evidence="1">
    <location>
        <begin position="238"/>
        <end position="263"/>
    </location>
</feature>
<evidence type="ECO:0000259" key="2">
    <source>
        <dbReference type="Pfam" id="PF13194"/>
    </source>
</evidence>
<gene>
    <name evidence="3" type="ORF">FJR45_05040</name>
</gene>
<keyword evidence="1" id="KW-1133">Transmembrane helix</keyword>
<proteinExistence type="predicted"/>
<dbReference type="EMBL" id="CP041235">
    <property type="protein sequence ID" value="QOP43347.1"/>
    <property type="molecule type" value="Genomic_DNA"/>
</dbReference>